<dbReference type="InterPro" id="IPR036291">
    <property type="entry name" value="NAD(P)-bd_dom_sf"/>
</dbReference>
<protein>
    <submittedName>
        <fullName evidence="3">Gfo/Idh/MocA family protein</fullName>
    </submittedName>
</protein>
<dbReference type="Gene3D" id="3.40.50.720">
    <property type="entry name" value="NAD(P)-binding Rossmann-like Domain"/>
    <property type="match status" value="1"/>
</dbReference>
<dbReference type="SUPFAM" id="SSF51735">
    <property type="entry name" value="NAD(P)-binding Rossmann-fold domains"/>
    <property type="match status" value="1"/>
</dbReference>
<feature type="domain" description="Gfo/Idh/MocA-like oxidoreductase N-terminal" evidence="1">
    <location>
        <begin position="2"/>
        <end position="111"/>
    </location>
</feature>
<dbReference type="InterPro" id="IPR055170">
    <property type="entry name" value="GFO_IDH_MocA-like_dom"/>
</dbReference>
<dbReference type="PANTHER" id="PTHR43708:SF8">
    <property type="entry name" value="OXIDOREDUCTASE"/>
    <property type="match status" value="1"/>
</dbReference>
<evidence type="ECO:0000259" key="1">
    <source>
        <dbReference type="Pfam" id="PF01408"/>
    </source>
</evidence>
<name>A0ABV7WWC6_9HYPH</name>
<dbReference type="InterPro" id="IPR000683">
    <property type="entry name" value="Gfo/Idh/MocA-like_OxRdtase_N"/>
</dbReference>
<keyword evidence="4" id="KW-1185">Reference proteome</keyword>
<dbReference type="SUPFAM" id="SSF55347">
    <property type="entry name" value="Glyceraldehyde-3-phosphate dehydrogenase-like, C-terminal domain"/>
    <property type="match status" value="1"/>
</dbReference>
<feature type="domain" description="GFO/IDH/MocA-like oxidoreductase" evidence="2">
    <location>
        <begin position="133"/>
        <end position="254"/>
    </location>
</feature>
<evidence type="ECO:0000313" key="4">
    <source>
        <dbReference type="Proteomes" id="UP001595613"/>
    </source>
</evidence>
<reference evidence="4" key="1">
    <citation type="journal article" date="2019" name="Int. J. Syst. Evol. Microbiol.">
        <title>The Global Catalogue of Microorganisms (GCM) 10K type strain sequencing project: providing services to taxonomists for standard genome sequencing and annotation.</title>
        <authorList>
            <consortium name="The Broad Institute Genomics Platform"/>
            <consortium name="The Broad Institute Genome Sequencing Center for Infectious Disease"/>
            <person name="Wu L."/>
            <person name="Ma J."/>
        </authorList>
    </citation>
    <scope>NUCLEOTIDE SEQUENCE [LARGE SCALE GENOMIC DNA]</scope>
    <source>
        <strain evidence="4">KCTC 42281</strain>
    </source>
</reference>
<dbReference type="InterPro" id="IPR051317">
    <property type="entry name" value="Gfo/Idh/MocA_oxidoreduct"/>
</dbReference>
<dbReference type="RefSeq" id="WP_380094505.1">
    <property type="nucleotide sequence ID" value="NZ_JBHRYD010000001.1"/>
</dbReference>
<dbReference type="EMBL" id="JBHRYD010000001">
    <property type="protein sequence ID" value="MFC3703586.1"/>
    <property type="molecule type" value="Genomic_DNA"/>
</dbReference>
<accession>A0ABV7WWC6</accession>
<dbReference type="Proteomes" id="UP001595613">
    <property type="component" value="Unassembled WGS sequence"/>
</dbReference>
<dbReference type="PANTHER" id="PTHR43708">
    <property type="entry name" value="CONSERVED EXPRESSED OXIDOREDUCTASE (EUROFUNG)"/>
    <property type="match status" value="1"/>
</dbReference>
<dbReference type="Pfam" id="PF22725">
    <property type="entry name" value="GFO_IDH_MocA_C3"/>
    <property type="match status" value="1"/>
</dbReference>
<gene>
    <name evidence="3" type="ORF">ACFOOL_02300</name>
</gene>
<evidence type="ECO:0000313" key="3">
    <source>
        <dbReference type="EMBL" id="MFC3703586.1"/>
    </source>
</evidence>
<comment type="caution">
    <text evidence="3">The sequence shown here is derived from an EMBL/GenBank/DDBJ whole genome shotgun (WGS) entry which is preliminary data.</text>
</comment>
<dbReference type="Pfam" id="PF01408">
    <property type="entry name" value="GFO_IDH_MocA"/>
    <property type="match status" value="1"/>
</dbReference>
<dbReference type="Gene3D" id="3.30.360.10">
    <property type="entry name" value="Dihydrodipicolinate Reductase, domain 2"/>
    <property type="match status" value="1"/>
</dbReference>
<sequence>MKIALFGTSHWHASMHLDAALAAKAEIACVWDENAVQAAAFAGAHGLRAVASMAEGLALRPDLVVLMGHPQHVPAQARQLIEAGVPLILEKPAAAGTAAISELARLARDKGGGFVGVPLPNRFGPVLHEYARLGEAGRSGRLALASFRLVNGPPQRYRDDGVGWLLDPAIGGGGALRNLGIHGIDAALSLAEGPLDIVSASIGNRIHDEAVEDHALIVLTDAAGTLFTVEAGYTYASMAPGGEFEWRLVCANATLTDRGDRAFATTLDDAATRSLAPEPTATRYRLFTADTLRRLRDGRPPAITLDDYLAAMQLIDATYEKAKS</sequence>
<evidence type="ECO:0000259" key="2">
    <source>
        <dbReference type="Pfam" id="PF22725"/>
    </source>
</evidence>
<proteinExistence type="predicted"/>
<organism evidence="3 4">
    <name type="scientific">Devosia honganensis</name>
    <dbReference type="NCBI Taxonomy" id="1610527"/>
    <lineage>
        <taxon>Bacteria</taxon>
        <taxon>Pseudomonadati</taxon>
        <taxon>Pseudomonadota</taxon>
        <taxon>Alphaproteobacteria</taxon>
        <taxon>Hyphomicrobiales</taxon>
        <taxon>Devosiaceae</taxon>
        <taxon>Devosia</taxon>
    </lineage>
</organism>